<dbReference type="Proteomes" id="UP001371456">
    <property type="component" value="Unassembled WGS sequence"/>
</dbReference>
<organism evidence="3 4">
    <name type="scientific">Solanum bulbocastanum</name>
    <name type="common">Wild potato</name>
    <dbReference type="NCBI Taxonomy" id="147425"/>
    <lineage>
        <taxon>Eukaryota</taxon>
        <taxon>Viridiplantae</taxon>
        <taxon>Streptophyta</taxon>
        <taxon>Embryophyta</taxon>
        <taxon>Tracheophyta</taxon>
        <taxon>Spermatophyta</taxon>
        <taxon>Magnoliopsida</taxon>
        <taxon>eudicotyledons</taxon>
        <taxon>Gunneridae</taxon>
        <taxon>Pentapetalae</taxon>
        <taxon>asterids</taxon>
        <taxon>lamiids</taxon>
        <taxon>Solanales</taxon>
        <taxon>Solanaceae</taxon>
        <taxon>Solanoideae</taxon>
        <taxon>Solaneae</taxon>
        <taxon>Solanum</taxon>
    </lineage>
</organism>
<feature type="region of interest" description="Disordered" evidence="1">
    <location>
        <begin position="185"/>
        <end position="223"/>
    </location>
</feature>
<keyword evidence="2" id="KW-0732">Signal</keyword>
<name>A0AAN8YPL3_SOLBU</name>
<sequence length="223" mass="25008">MILLKLSLVCYSVALQDKLKIPPVQKPLLQHLAFGHHELRDMSSSQKVRVEVHTGGFLTDNWFNFLFGTFIEQQALSSAIGDRDIERSVSSIFTTVWIPDRIFVCFSQQKVRFEVHTGGSLTDNWINFLFGTFIEQKALSSAIGGRDVEHSVSNIFTTVWIPERIFICFSQQKLTEDDPAETKLGMLFSSSPRQAEDSSCPETTTPTSSSSRAKKLVVVSEGN</sequence>
<accession>A0AAN8YPL3</accession>
<feature type="compositionally biased region" description="Low complexity" evidence="1">
    <location>
        <begin position="198"/>
        <end position="211"/>
    </location>
</feature>
<feature type="signal peptide" evidence="2">
    <location>
        <begin position="1"/>
        <end position="16"/>
    </location>
</feature>
<comment type="caution">
    <text evidence="3">The sequence shown here is derived from an EMBL/GenBank/DDBJ whole genome shotgun (WGS) entry which is preliminary data.</text>
</comment>
<evidence type="ECO:0000313" key="3">
    <source>
        <dbReference type="EMBL" id="KAK6805363.1"/>
    </source>
</evidence>
<feature type="chain" id="PRO_5042868923" evidence="2">
    <location>
        <begin position="17"/>
        <end position="223"/>
    </location>
</feature>
<keyword evidence="4" id="KW-1185">Reference proteome</keyword>
<protein>
    <submittedName>
        <fullName evidence="3">Uncharacterized protein</fullName>
    </submittedName>
</protein>
<reference evidence="3 4" key="1">
    <citation type="submission" date="2024-02" db="EMBL/GenBank/DDBJ databases">
        <title>de novo genome assembly of Solanum bulbocastanum strain 11H21.</title>
        <authorList>
            <person name="Hosaka A.J."/>
        </authorList>
    </citation>
    <scope>NUCLEOTIDE SEQUENCE [LARGE SCALE GENOMIC DNA]</scope>
    <source>
        <tissue evidence="3">Young leaves</tissue>
    </source>
</reference>
<evidence type="ECO:0000313" key="4">
    <source>
        <dbReference type="Proteomes" id="UP001371456"/>
    </source>
</evidence>
<gene>
    <name evidence="3" type="ORF">RDI58_003148</name>
</gene>
<dbReference type="EMBL" id="JBANQN010000001">
    <property type="protein sequence ID" value="KAK6805363.1"/>
    <property type="molecule type" value="Genomic_DNA"/>
</dbReference>
<dbReference type="AlphaFoldDB" id="A0AAN8YPL3"/>
<evidence type="ECO:0000256" key="2">
    <source>
        <dbReference type="SAM" id="SignalP"/>
    </source>
</evidence>
<evidence type="ECO:0000256" key="1">
    <source>
        <dbReference type="SAM" id="MobiDB-lite"/>
    </source>
</evidence>
<proteinExistence type="predicted"/>